<accession>A0ABV6BMN3</accession>
<gene>
    <name evidence="1" type="ORF">ACFFJP_20780</name>
</gene>
<dbReference type="Proteomes" id="UP001589813">
    <property type="component" value="Unassembled WGS sequence"/>
</dbReference>
<dbReference type="Gene3D" id="1.25.40.290">
    <property type="entry name" value="ARM repeat domains"/>
    <property type="match status" value="1"/>
</dbReference>
<protein>
    <submittedName>
        <fullName evidence="1">DNA alkylation repair protein</fullName>
    </submittedName>
</protein>
<dbReference type="Pfam" id="PF08713">
    <property type="entry name" value="DNA_alkylation"/>
    <property type="match status" value="1"/>
</dbReference>
<dbReference type="SUPFAM" id="SSF48371">
    <property type="entry name" value="ARM repeat"/>
    <property type="match status" value="1"/>
</dbReference>
<sequence length="361" mass="40860">MSAPLLKDLLDLPLLQRLAASIQQQHAAFDPTRFIHSLWDAQYAEQGLKQRVRRIATTLYHQLDLPFADICTLLQPVSTEITGLPGFIFPDIVEQFGLDDFPTSMQALAHFTCYSTAEFAIRPFFRVYPAQSLQQLQIWSQSANVHHRRLASEGCRPRLPWGQALPQFIADPTPIIPVLQALKQDPEDYVRRSVANNLNDISKDHPALVLQLAQQWHGAHVHTDWILKHALRGLLKQRNSAALALFDCAPRQLTNATLSLQQPVLNYGETLQFNAALTLADGPSPLRVEYAIDFASKNGAKRHKVFQWIQREHGPGLLSLQKSYRFADLTTRKHYAGAHQLHLIVNGEIVVTQQFDLIRDN</sequence>
<name>A0ABV6BMN3_9GAMM</name>
<comment type="caution">
    <text evidence="1">The sequence shown here is derived from an EMBL/GenBank/DDBJ whole genome shotgun (WGS) entry which is preliminary data.</text>
</comment>
<dbReference type="InterPro" id="IPR014825">
    <property type="entry name" value="DNA_alkylation"/>
</dbReference>
<dbReference type="InterPro" id="IPR021133">
    <property type="entry name" value="HEAT_type_2"/>
</dbReference>
<dbReference type="InterPro" id="IPR016024">
    <property type="entry name" value="ARM-type_fold"/>
</dbReference>
<evidence type="ECO:0000313" key="2">
    <source>
        <dbReference type="Proteomes" id="UP001589813"/>
    </source>
</evidence>
<evidence type="ECO:0000313" key="1">
    <source>
        <dbReference type="EMBL" id="MFC0050725.1"/>
    </source>
</evidence>
<organism evidence="1 2">
    <name type="scientific">Rheinheimera tilapiae</name>
    <dbReference type="NCBI Taxonomy" id="875043"/>
    <lineage>
        <taxon>Bacteria</taxon>
        <taxon>Pseudomonadati</taxon>
        <taxon>Pseudomonadota</taxon>
        <taxon>Gammaproteobacteria</taxon>
        <taxon>Chromatiales</taxon>
        <taxon>Chromatiaceae</taxon>
        <taxon>Rheinheimera</taxon>
    </lineage>
</organism>
<reference evidence="1 2" key="1">
    <citation type="submission" date="2024-09" db="EMBL/GenBank/DDBJ databases">
        <authorList>
            <person name="Sun Q."/>
            <person name="Mori K."/>
        </authorList>
    </citation>
    <scope>NUCLEOTIDE SEQUENCE [LARGE SCALE GENOMIC DNA]</scope>
    <source>
        <strain evidence="1 2">KCTC 23315</strain>
    </source>
</reference>
<dbReference type="PROSITE" id="PS50077">
    <property type="entry name" value="HEAT_REPEAT"/>
    <property type="match status" value="1"/>
</dbReference>
<keyword evidence="2" id="KW-1185">Reference proteome</keyword>
<dbReference type="RefSeq" id="WP_377248868.1">
    <property type="nucleotide sequence ID" value="NZ_JBHLXP010000011.1"/>
</dbReference>
<proteinExistence type="predicted"/>
<dbReference type="EMBL" id="JBHLXP010000011">
    <property type="protein sequence ID" value="MFC0050725.1"/>
    <property type="molecule type" value="Genomic_DNA"/>
</dbReference>